<accession>A0A6N7LRR2</accession>
<keyword evidence="5" id="KW-1185">Reference proteome</keyword>
<gene>
    <name evidence="4" type="primary">dacB</name>
    <name evidence="4" type="ORF">GFN93_07635</name>
</gene>
<dbReference type="AlphaFoldDB" id="A0A6N7LRR2"/>
<evidence type="ECO:0000256" key="1">
    <source>
        <dbReference type="ARBA" id="ARBA00006096"/>
    </source>
</evidence>
<dbReference type="Gene3D" id="3.40.710.10">
    <property type="entry name" value="DD-peptidase/beta-lactamase superfamily"/>
    <property type="match status" value="1"/>
</dbReference>
<keyword evidence="3" id="KW-0732">Signal</keyword>
<dbReference type="PANTHER" id="PTHR30023">
    <property type="entry name" value="D-ALANYL-D-ALANINE CARBOXYPEPTIDASE"/>
    <property type="match status" value="1"/>
</dbReference>
<dbReference type="EC" id="3.4.16.4" evidence="4"/>
<dbReference type="SUPFAM" id="SSF56601">
    <property type="entry name" value="beta-lactamase/transpeptidase-like"/>
    <property type="match status" value="1"/>
</dbReference>
<evidence type="ECO:0000256" key="2">
    <source>
        <dbReference type="ARBA" id="ARBA00022801"/>
    </source>
</evidence>
<dbReference type="PRINTS" id="PR00922">
    <property type="entry name" value="DADACBPTASE3"/>
</dbReference>
<dbReference type="GO" id="GO:0009002">
    <property type="term" value="F:serine-type D-Ala-D-Ala carboxypeptidase activity"/>
    <property type="evidence" value="ECO:0007669"/>
    <property type="project" value="UniProtKB-EC"/>
</dbReference>
<protein>
    <submittedName>
        <fullName evidence="4">D-alanyl-D-alanine carboxypeptidase/D-alanyl-D-alanine-endopeptidase</fullName>
        <ecNumber evidence="4">3.4.16.4</ecNumber>
    </submittedName>
</protein>
<organism evidence="4 5">
    <name type="scientific">Alcanivorax sediminis</name>
    <dbReference type="NCBI Taxonomy" id="2663008"/>
    <lineage>
        <taxon>Bacteria</taxon>
        <taxon>Pseudomonadati</taxon>
        <taxon>Pseudomonadota</taxon>
        <taxon>Gammaproteobacteria</taxon>
        <taxon>Oceanospirillales</taxon>
        <taxon>Alcanivoracaceae</taxon>
        <taxon>Alcanivorax</taxon>
    </lineage>
</organism>
<dbReference type="PANTHER" id="PTHR30023:SF0">
    <property type="entry name" value="PENICILLIN-SENSITIVE CARBOXYPEPTIDASE A"/>
    <property type="match status" value="1"/>
</dbReference>
<reference evidence="4 5" key="1">
    <citation type="submission" date="2019-10" db="EMBL/GenBank/DDBJ databases">
        <title>Alcanivorax sp.PA15-N-34 draft genome sequence.</title>
        <authorList>
            <person name="Liao X."/>
            <person name="Shao Z."/>
        </authorList>
    </citation>
    <scope>NUCLEOTIDE SEQUENCE [LARGE SCALE GENOMIC DNA]</scope>
    <source>
        <strain evidence="4 5">PA15-N-34</strain>
    </source>
</reference>
<dbReference type="InterPro" id="IPR012338">
    <property type="entry name" value="Beta-lactam/transpept-like"/>
</dbReference>
<evidence type="ECO:0000313" key="4">
    <source>
        <dbReference type="EMBL" id="MQX53119.1"/>
    </source>
</evidence>
<keyword evidence="2 4" id="KW-0378">Hydrolase</keyword>
<proteinExistence type="inferred from homology"/>
<comment type="similarity">
    <text evidence="1">Belongs to the peptidase S13 family.</text>
</comment>
<evidence type="ECO:0000256" key="3">
    <source>
        <dbReference type="SAM" id="SignalP"/>
    </source>
</evidence>
<dbReference type="NCBIfam" id="TIGR00666">
    <property type="entry name" value="PBP4"/>
    <property type="match status" value="1"/>
</dbReference>
<dbReference type="EMBL" id="WIRE01000001">
    <property type="protein sequence ID" value="MQX53119.1"/>
    <property type="molecule type" value="Genomic_DNA"/>
</dbReference>
<evidence type="ECO:0000313" key="5">
    <source>
        <dbReference type="Proteomes" id="UP000469421"/>
    </source>
</evidence>
<keyword evidence="4" id="KW-0121">Carboxypeptidase</keyword>
<dbReference type="GO" id="GO:0006508">
    <property type="term" value="P:proteolysis"/>
    <property type="evidence" value="ECO:0007669"/>
    <property type="project" value="InterPro"/>
</dbReference>
<dbReference type="Proteomes" id="UP000469421">
    <property type="component" value="Unassembled WGS sequence"/>
</dbReference>
<feature type="chain" id="PRO_5027046079" evidence="3">
    <location>
        <begin position="34"/>
        <end position="502"/>
    </location>
</feature>
<feature type="signal peptide" evidence="3">
    <location>
        <begin position="1"/>
        <end position="33"/>
    </location>
</feature>
<name>A0A6N7LRR2_9GAMM</name>
<sequence length="502" mass="54924">MLPLASRVSTFSKELGLATLLTASLLIGQAANADTPNPMMKTVLSTAKKLSLDKDNLALAAVPLNGPGEAHFMNADQPFNPGSIMKVVTTYAALELLGPTYQWHTRIYTDGTIEGDTLKGNLYYVGSGDPKLTEERLWLLLRELRSMGIAHIQGDLVLDGSVFNLPNGIADFDDDGGNPNAPFLVEPNGLLTNLNVLRIRSRADERGIHSWMEPALAGVELDNQIVVRKYGSCPRRFQFDYTPSVTEDGLTKITLTGVLPEGCTTSSYLSILDQADYTGALLVGLWQQLGGTLTGQIREGLRPRDSSTELLATTSSNDLVTMVRDINKWSNNVMVRQLYLTLGARNRTPDDADDLAAADRTIREWMAGKGIDSSNLVFENGSGLSRKERISARQMGELLEQAWNSRFAAELIASLPLVAMDGTMRRRLGHADMAGMGHIKTGSLKDVRSIAGYTKDENNTTWVVVAMVNDMRAWKTEPVLDELIEQVHLAARVQPIHTASNQ</sequence>
<keyword evidence="4" id="KW-0645">Protease</keyword>
<dbReference type="GO" id="GO:0000270">
    <property type="term" value="P:peptidoglycan metabolic process"/>
    <property type="evidence" value="ECO:0007669"/>
    <property type="project" value="TreeGrafter"/>
</dbReference>
<dbReference type="Pfam" id="PF02113">
    <property type="entry name" value="Peptidase_S13"/>
    <property type="match status" value="1"/>
</dbReference>
<comment type="caution">
    <text evidence="4">The sequence shown here is derived from an EMBL/GenBank/DDBJ whole genome shotgun (WGS) entry which is preliminary data.</text>
</comment>
<dbReference type="Gene3D" id="3.50.80.20">
    <property type="entry name" value="D-Ala-D-Ala carboxypeptidase C, peptidase S13"/>
    <property type="match status" value="1"/>
</dbReference>
<dbReference type="InterPro" id="IPR000667">
    <property type="entry name" value="Peptidase_S13"/>
</dbReference>